<name>A0A132MQ74_9ACTN</name>
<dbReference type="EMBL" id="LAXD01000001">
    <property type="protein sequence ID" value="KWW99885.1"/>
    <property type="molecule type" value="Genomic_DNA"/>
</dbReference>
<dbReference type="InterPro" id="IPR029068">
    <property type="entry name" value="Glyas_Bleomycin-R_OHBP_Dase"/>
</dbReference>
<dbReference type="AlphaFoldDB" id="A0A132MQ74"/>
<comment type="caution">
    <text evidence="2">The sequence shown here is derived from an EMBL/GenBank/DDBJ whole genome shotgun (WGS) entry which is preliminary data.</text>
</comment>
<dbReference type="STRING" id="1469144.LI90_1525"/>
<accession>A0A132MQ74</accession>
<dbReference type="PATRIC" id="fig|1469144.10.peg.1669"/>
<gene>
    <name evidence="2" type="ORF">LI90_1525</name>
</gene>
<evidence type="ECO:0000256" key="1">
    <source>
        <dbReference type="SAM" id="MobiDB-lite"/>
    </source>
</evidence>
<evidence type="ECO:0008006" key="4">
    <source>
        <dbReference type="Google" id="ProtNLM"/>
    </source>
</evidence>
<keyword evidence="3" id="KW-1185">Reference proteome</keyword>
<protein>
    <recommendedName>
        <fullName evidence="4">Lactoylglutathione lyase</fullName>
    </recommendedName>
</protein>
<feature type="region of interest" description="Disordered" evidence="1">
    <location>
        <begin position="1"/>
        <end position="34"/>
    </location>
</feature>
<organism evidence="2 3">
    <name type="scientific">Carbonactinospora thermoautotrophica</name>
    <dbReference type="NCBI Taxonomy" id="1469144"/>
    <lineage>
        <taxon>Bacteria</taxon>
        <taxon>Bacillati</taxon>
        <taxon>Actinomycetota</taxon>
        <taxon>Actinomycetes</taxon>
        <taxon>Kitasatosporales</taxon>
        <taxon>Carbonactinosporaceae</taxon>
        <taxon>Carbonactinospora</taxon>
    </lineage>
</organism>
<proteinExistence type="predicted"/>
<reference evidence="3" key="1">
    <citation type="submission" date="2015-04" db="EMBL/GenBank/DDBJ databases">
        <title>Physiological reanalysis, assessment of diazotrophy, and genome sequences of multiple isolates of Streptomyces thermoautotrophicus.</title>
        <authorList>
            <person name="MacKellar D.C."/>
            <person name="Lieber L."/>
            <person name="Norman J."/>
            <person name="Bolger A."/>
            <person name="Tobin C."/>
            <person name="Murray J.W."/>
            <person name="Chang R."/>
            <person name="Ford T."/>
            <person name="Nguyen P.Q."/>
            <person name="Woodward J."/>
            <person name="Permingeat H."/>
            <person name="Joshi N.S."/>
            <person name="Silver P.A."/>
            <person name="Usadel B."/>
            <person name="Rutherford A.W."/>
            <person name="Friesen M."/>
            <person name="Prell J."/>
        </authorList>
    </citation>
    <scope>NUCLEOTIDE SEQUENCE [LARGE SCALE GENOMIC DNA]</scope>
    <source>
        <strain evidence="3">H1</strain>
    </source>
</reference>
<dbReference type="SUPFAM" id="SSF54593">
    <property type="entry name" value="Glyoxalase/Bleomycin resistance protein/Dihydroxybiphenyl dioxygenase"/>
    <property type="match status" value="1"/>
</dbReference>
<evidence type="ECO:0000313" key="2">
    <source>
        <dbReference type="EMBL" id="KWW99885.1"/>
    </source>
</evidence>
<dbReference type="RefSeq" id="WP_232778483.1">
    <property type="nucleotide sequence ID" value="NZ_JYIJ01000015.1"/>
</dbReference>
<dbReference type="Proteomes" id="UP000070188">
    <property type="component" value="Unassembled WGS sequence"/>
</dbReference>
<dbReference type="Gene3D" id="3.10.180.10">
    <property type="entry name" value="2,3-Dihydroxybiphenyl 1,2-Dioxygenase, domain 1"/>
    <property type="match status" value="1"/>
</dbReference>
<evidence type="ECO:0000313" key="3">
    <source>
        <dbReference type="Proteomes" id="UP000070188"/>
    </source>
</evidence>
<sequence>MTRGAHIAFVAGSRWTPSTPRPSRPGEPKLPPGIRAEYSPRYYAAFVYDPDGNNVEAVHHD</sequence>
<feature type="compositionally biased region" description="Pro residues" evidence="1">
    <location>
        <begin position="19"/>
        <end position="31"/>
    </location>
</feature>